<dbReference type="HOGENOM" id="CLU_039434_1_1_1"/>
<feature type="domain" description="PARP catalytic" evidence="1">
    <location>
        <begin position="144"/>
        <end position="291"/>
    </location>
</feature>
<dbReference type="PANTHER" id="PTHR45740:SF2">
    <property type="entry name" value="POLY [ADP-RIBOSE] POLYMERASE"/>
    <property type="match status" value="1"/>
</dbReference>
<sequence length="298" mass="32779">MPLFGQRPPATQSDSSSSIFSFRSNKSTINKAHPSTNQNAGGTIGQLCVVCMVSTARPDSVFCGTTCMTRAQSFGPHLAALQPTHPLYHTITELFGKGWSHDTPIPVIEKIYAVVAPENRHNFYRTYRNYIESKRKLKSKSVKPGNEQWRWHGTYCGCSITTYESRGAICLAPTCSLCGIIRNSYDIAWSGRKWGRYGRGIYTTCTSSKAADYSRTTPSNPLKAVILNDVVVGKGAEIAGDMPNMTEPPSGYDSVLAIPSKRLHRGGAPRGLNYDETVVYNNSAIRPMFIILYLPLPA</sequence>
<dbReference type="OMA" id="CYREDAI"/>
<dbReference type="STRING" id="1109443.G4TRN9"/>
<organism evidence="2 3">
    <name type="scientific">Serendipita indica (strain DSM 11827)</name>
    <name type="common">Root endophyte fungus</name>
    <name type="synonym">Piriformospora indica</name>
    <dbReference type="NCBI Taxonomy" id="1109443"/>
    <lineage>
        <taxon>Eukaryota</taxon>
        <taxon>Fungi</taxon>
        <taxon>Dikarya</taxon>
        <taxon>Basidiomycota</taxon>
        <taxon>Agaricomycotina</taxon>
        <taxon>Agaricomycetes</taxon>
        <taxon>Sebacinales</taxon>
        <taxon>Serendipitaceae</taxon>
        <taxon>Serendipita</taxon>
    </lineage>
</organism>
<proteinExistence type="predicted"/>
<dbReference type="InParanoid" id="G4TRN9"/>
<dbReference type="Gene3D" id="3.90.228.10">
    <property type="match status" value="1"/>
</dbReference>
<dbReference type="InterPro" id="IPR012317">
    <property type="entry name" value="Poly(ADP-ribose)pol_cat_dom"/>
</dbReference>
<dbReference type="PANTHER" id="PTHR45740">
    <property type="entry name" value="POLY [ADP-RIBOSE] POLYMERASE"/>
    <property type="match status" value="1"/>
</dbReference>
<dbReference type="GO" id="GO:0003950">
    <property type="term" value="F:NAD+ poly-ADP-ribosyltransferase activity"/>
    <property type="evidence" value="ECO:0007669"/>
    <property type="project" value="InterPro"/>
</dbReference>
<accession>G4TRN9</accession>
<gene>
    <name evidence="2" type="ORF">PIIN_07936</name>
</gene>
<dbReference type="eggNOG" id="ENOG502S3UB">
    <property type="taxonomic scope" value="Eukaryota"/>
</dbReference>
<evidence type="ECO:0000259" key="1">
    <source>
        <dbReference type="Pfam" id="PF00644"/>
    </source>
</evidence>
<dbReference type="AlphaFoldDB" id="G4TRN9"/>
<dbReference type="GO" id="GO:0005634">
    <property type="term" value="C:nucleus"/>
    <property type="evidence" value="ECO:0007669"/>
    <property type="project" value="TreeGrafter"/>
</dbReference>
<dbReference type="SUPFAM" id="SSF56399">
    <property type="entry name" value="ADP-ribosylation"/>
    <property type="match status" value="1"/>
</dbReference>
<name>G4TRN9_SERID</name>
<comment type="caution">
    <text evidence="2">The sequence shown here is derived from an EMBL/GenBank/DDBJ whole genome shotgun (WGS) entry which is preliminary data.</text>
</comment>
<reference evidence="2 3" key="1">
    <citation type="journal article" date="2011" name="PLoS Pathog.">
        <title>Endophytic Life Strategies Decoded by Genome and Transcriptome Analyses of the Mutualistic Root Symbiont Piriformospora indica.</title>
        <authorList>
            <person name="Zuccaro A."/>
            <person name="Lahrmann U."/>
            <person name="Guldener U."/>
            <person name="Langen G."/>
            <person name="Pfiffi S."/>
            <person name="Biedenkopf D."/>
            <person name="Wong P."/>
            <person name="Samans B."/>
            <person name="Grimm C."/>
            <person name="Basiewicz M."/>
            <person name="Murat C."/>
            <person name="Martin F."/>
            <person name="Kogel K.H."/>
        </authorList>
    </citation>
    <scope>NUCLEOTIDE SEQUENCE [LARGE SCALE GENOMIC DNA]</scope>
    <source>
        <strain evidence="2 3">DSM 11827</strain>
    </source>
</reference>
<dbReference type="Pfam" id="PF00644">
    <property type="entry name" value="PARP"/>
    <property type="match status" value="1"/>
</dbReference>
<dbReference type="EMBL" id="CAFZ01000269">
    <property type="protein sequence ID" value="CCA73982.1"/>
    <property type="molecule type" value="Genomic_DNA"/>
</dbReference>
<dbReference type="GO" id="GO:1990404">
    <property type="term" value="F:NAD+-protein mono-ADP-ribosyltransferase activity"/>
    <property type="evidence" value="ECO:0007669"/>
    <property type="project" value="TreeGrafter"/>
</dbReference>
<keyword evidence="3" id="KW-1185">Reference proteome</keyword>
<protein>
    <recommendedName>
        <fullName evidence="1">PARP catalytic domain-containing protein</fullName>
    </recommendedName>
</protein>
<dbReference type="InterPro" id="IPR051712">
    <property type="entry name" value="ARTD-AVP"/>
</dbReference>
<evidence type="ECO:0000313" key="2">
    <source>
        <dbReference type="EMBL" id="CCA73982.1"/>
    </source>
</evidence>
<dbReference type="OrthoDB" id="9514740at2759"/>
<evidence type="ECO:0000313" key="3">
    <source>
        <dbReference type="Proteomes" id="UP000007148"/>
    </source>
</evidence>
<dbReference type="Proteomes" id="UP000007148">
    <property type="component" value="Unassembled WGS sequence"/>
</dbReference>